<gene>
    <name evidence="2" type="ORF">HUG17_2471</name>
</gene>
<reference evidence="2" key="1">
    <citation type="submission" date="2020-06" db="EMBL/GenBank/DDBJ databases">
        <authorList>
            <person name="Ji K."/>
            <person name="Li J."/>
        </authorList>
    </citation>
    <scope>NUCLEOTIDE SEQUENCE</scope>
    <source>
        <strain evidence="2">JKM2019</strain>
        <tissue evidence="2">Whole body</tissue>
    </source>
</reference>
<dbReference type="EMBL" id="SDOV01000007">
    <property type="protein sequence ID" value="KAH7638438.1"/>
    <property type="molecule type" value="Genomic_DNA"/>
</dbReference>
<organism evidence="2">
    <name type="scientific">Dermatophagoides farinae</name>
    <name type="common">American house dust mite</name>
    <dbReference type="NCBI Taxonomy" id="6954"/>
    <lineage>
        <taxon>Eukaryota</taxon>
        <taxon>Metazoa</taxon>
        <taxon>Ecdysozoa</taxon>
        <taxon>Arthropoda</taxon>
        <taxon>Chelicerata</taxon>
        <taxon>Arachnida</taxon>
        <taxon>Acari</taxon>
        <taxon>Acariformes</taxon>
        <taxon>Sarcoptiformes</taxon>
        <taxon>Astigmata</taxon>
        <taxon>Psoroptidia</taxon>
        <taxon>Analgoidea</taxon>
        <taxon>Pyroglyphidae</taxon>
        <taxon>Dermatophagoidinae</taxon>
        <taxon>Dermatophagoides</taxon>
    </lineage>
</organism>
<evidence type="ECO:0000256" key="1">
    <source>
        <dbReference type="SAM" id="MobiDB-lite"/>
    </source>
</evidence>
<accession>A0A9D4SE78</accession>
<proteinExistence type="predicted"/>
<reference evidence="2" key="2">
    <citation type="journal article" date="2021" name="World Allergy Organ. J.">
        <title>Chromosome-level assembly of Dermatophagoides farinae genome and transcriptome reveals two novel allergens Der f 37 and Der f 39.</title>
        <authorList>
            <person name="Chen J."/>
            <person name="Cai Z."/>
            <person name="Fan D."/>
            <person name="Hu J."/>
            <person name="Hou Y."/>
            <person name="He Y."/>
            <person name="Zhang Z."/>
            <person name="Zhao Z."/>
            <person name="Gao P."/>
            <person name="Hu W."/>
            <person name="Sun J."/>
            <person name="Li J."/>
            <person name="Ji K."/>
        </authorList>
    </citation>
    <scope>NUCLEOTIDE SEQUENCE</scope>
    <source>
        <strain evidence="2">JKM2019</strain>
    </source>
</reference>
<comment type="caution">
    <text evidence="2">The sequence shown here is derived from an EMBL/GenBank/DDBJ whole genome shotgun (WGS) entry which is preliminary data.</text>
</comment>
<evidence type="ECO:0000313" key="2">
    <source>
        <dbReference type="EMBL" id="KAH7638438.1"/>
    </source>
</evidence>
<protein>
    <submittedName>
        <fullName evidence="2">Uncharacterized protein</fullName>
    </submittedName>
</protein>
<dbReference type="Proteomes" id="UP000828236">
    <property type="component" value="Unassembled WGS sequence"/>
</dbReference>
<dbReference type="AlphaFoldDB" id="A0A9D4SE78"/>
<name>A0A9D4SE78_DERFA</name>
<sequence length="89" mass="10079">MSSDLYRDYSQEILQRPLPKLEPPPEHLFHTEDLNPMPMATMVERQPPLSSSSSSTTIHVHHQPSGFNGNVEDRKQLWRANVNSAISGN</sequence>
<feature type="region of interest" description="Disordered" evidence="1">
    <location>
        <begin position="44"/>
        <end position="74"/>
    </location>
</feature>